<evidence type="ECO:0000313" key="2">
    <source>
        <dbReference type="Proteomes" id="UP000572528"/>
    </source>
</evidence>
<dbReference type="AlphaFoldDB" id="A0A853EG49"/>
<dbReference type="EMBL" id="JACBXV010000011">
    <property type="protein sequence ID" value="NYS68269.1"/>
    <property type="molecule type" value="Genomic_DNA"/>
</dbReference>
<protein>
    <submittedName>
        <fullName evidence="1">Uncharacterized protein</fullName>
    </submittedName>
</protein>
<dbReference type="RefSeq" id="WP_179899610.1">
    <property type="nucleotide sequence ID" value="NZ_JACBXV010000011.1"/>
</dbReference>
<reference evidence="1 2" key="1">
    <citation type="submission" date="2020-07" db="EMBL/GenBank/DDBJ databases">
        <title>MOT database genomes.</title>
        <authorList>
            <person name="Joseph S."/>
            <person name="Aduse-Opoku J."/>
            <person name="Hashim A."/>
            <person name="Wade W."/>
            <person name="Curtis M."/>
        </authorList>
    </citation>
    <scope>NUCLEOTIDE SEQUENCE [LARGE SCALE GENOMIC DNA]</scope>
    <source>
        <strain evidence="1 2">WMus004</strain>
    </source>
</reference>
<name>A0A853EG49_9ACTO</name>
<organism evidence="1 2">
    <name type="scientific">Actinomyces bowdenii</name>
    <dbReference type="NCBI Taxonomy" id="131109"/>
    <lineage>
        <taxon>Bacteria</taxon>
        <taxon>Bacillati</taxon>
        <taxon>Actinomycetota</taxon>
        <taxon>Actinomycetes</taxon>
        <taxon>Actinomycetales</taxon>
        <taxon>Actinomycetaceae</taxon>
        <taxon>Actinomyces</taxon>
    </lineage>
</organism>
<dbReference type="Proteomes" id="UP000572528">
    <property type="component" value="Unassembled WGS sequence"/>
</dbReference>
<comment type="caution">
    <text evidence="1">The sequence shown here is derived from an EMBL/GenBank/DDBJ whole genome shotgun (WGS) entry which is preliminary data.</text>
</comment>
<evidence type="ECO:0000313" key="1">
    <source>
        <dbReference type="EMBL" id="NYS68269.1"/>
    </source>
</evidence>
<accession>A0A853EG49</accession>
<gene>
    <name evidence="1" type="ORF">HZZ05_01780</name>
</gene>
<proteinExistence type="predicted"/>
<sequence length="118" mass="13021">MNTGILNDAHVEIDGVEMRVSTAVLRRLPHTFASCRRVGGFYYDDGLTREWVAHVPNGGPHSEIRYVYNSGRAPKVPPATASIELDIEAWLDVCHDHRVSPVLQLLGDGGVALEDTDR</sequence>